<protein>
    <submittedName>
        <fullName evidence="2">Uncharacterized protein</fullName>
    </submittedName>
</protein>
<feature type="compositionally biased region" description="Polar residues" evidence="1">
    <location>
        <begin position="71"/>
        <end position="88"/>
    </location>
</feature>
<gene>
    <name evidence="2" type="ORF">PPROV_000152700</name>
</gene>
<comment type="caution">
    <text evidence="2">The sequence shown here is derived from an EMBL/GenBank/DDBJ whole genome shotgun (WGS) entry which is preliminary data.</text>
</comment>
<feature type="compositionally biased region" description="Low complexity" evidence="1">
    <location>
        <begin position="89"/>
        <end position="98"/>
    </location>
</feature>
<evidence type="ECO:0000313" key="2">
    <source>
        <dbReference type="EMBL" id="GHP02772.1"/>
    </source>
</evidence>
<organism evidence="2 3">
    <name type="scientific">Pycnococcus provasolii</name>
    <dbReference type="NCBI Taxonomy" id="41880"/>
    <lineage>
        <taxon>Eukaryota</taxon>
        <taxon>Viridiplantae</taxon>
        <taxon>Chlorophyta</taxon>
        <taxon>Pseudoscourfieldiophyceae</taxon>
        <taxon>Pseudoscourfieldiales</taxon>
        <taxon>Pycnococcaceae</taxon>
        <taxon>Pycnococcus</taxon>
    </lineage>
</organism>
<evidence type="ECO:0000256" key="1">
    <source>
        <dbReference type="SAM" id="MobiDB-lite"/>
    </source>
</evidence>
<name>A0A830H867_9CHLO</name>
<accession>A0A830H867</accession>
<evidence type="ECO:0000313" key="3">
    <source>
        <dbReference type="Proteomes" id="UP000660262"/>
    </source>
</evidence>
<reference evidence="2" key="1">
    <citation type="submission" date="2020-10" db="EMBL/GenBank/DDBJ databases">
        <title>Unveiling of a novel bifunctional photoreceptor, Dualchrome1, isolated from a cosmopolitan green alga.</title>
        <authorList>
            <person name="Suzuki S."/>
            <person name="Kawachi M."/>
        </authorList>
    </citation>
    <scope>NUCLEOTIDE SEQUENCE</scope>
    <source>
        <strain evidence="2">NIES 2893</strain>
    </source>
</reference>
<dbReference type="Proteomes" id="UP000660262">
    <property type="component" value="Unassembled WGS sequence"/>
</dbReference>
<keyword evidence="3" id="KW-1185">Reference proteome</keyword>
<sequence length="106" mass="11656">MHARTTHACERALAGTGKTRAVRFGERQAAFGEQDLTHSCCFHISKTGSAAVVRIHVPGSATTTDHRRHLTTQQKIPNKNQTSDSSLNTHTTKTTTTHRQPRRASP</sequence>
<dbReference type="EMBL" id="BNJQ01000004">
    <property type="protein sequence ID" value="GHP02772.1"/>
    <property type="molecule type" value="Genomic_DNA"/>
</dbReference>
<feature type="region of interest" description="Disordered" evidence="1">
    <location>
        <begin position="58"/>
        <end position="106"/>
    </location>
</feature>
<dbReference type="AlphaFoldDB" id="A0A830H867"/>
<proteinExistence type="predicted"/>